<dbReference type="InterPro" id="IPR007221">
    <property type="entry name" value="MreC"/>
</dbReference>
<dbReference type="GO" id="GO:0005886">
    <property type="term" value="C:plasma membrane"/>
    <property type="evidence" value="ECO:0007669"/>
    <property type="project" value="TreeGrafter"/>
</dbReference>
<dbReference type="InterPro" id="IPR042175">
    <property type="entry name" value="Cell/Rod_MreC_2"/>
</dbReference>
<evidence type="ECO:0000256" key="7">
    <source>
        <dbReference type="SAM" id="MobiDB-lite"/>
    </source>
</evidence>
<name>A0A7W7RQP9_9ACTN</name>
<comment type="similarity">
    <text evidence="1 5">Belongs to the MreC family.</text>
</comment>
<comment type="caution">
    <text evidence="10">The sequence shown here is derived from an EMBL/GenBank/DDBJ whole genome shotgun (WGS) entry which is preliminary data.</text>
</comment>
<feature type="coiled-coil region" evidence="6">
    <location>
        <begin position="69"/>
        <end position="96"/>
    </location>
</feature>
<accession>A0A7W7RQP9</accession>
<evidence type="ECO:0000256" key="3">
    <source>
        <dbReference type="ARBA" id="ARBA00022960"/>
    </source>
</evidence>
<evidence type="ECO:0000256" key="5">
    <source>
        <dbReference type="PIRNR" id="PIRNR038471"/>
    </source>
</evidence>
<protein>
    <recommendedName>
        <fullName evidence="2 5">Cell shape-determining protein MreC</fullName>
    </recommendedName>
    <alternativeName>
        <fullName evidence="4 5">Cell shape protein MreC</fullName>
    </alternativeName>
</protein>
<gene>
    <name evidence="10" type="ORF">FHR32_000698</name>
</gene>
<dbReference type="Proteomes" id="UP000534286">
    <property type="component" value="Unassembled WGS sequence"/>
</dbReference>
<reference evidence="10 11" key="1">
    <citation type="submission" date="2020-08" db="EMBL/GenBank/DDBJ databases">
        <title>Sequencing the genomes of 1000 actinobacteria strains.</title>
        <authorList>
            <person name="Klenk H.-P."/>
        </authorList>
    </citation>
    <scope>NUCLEOTIDE SEQUENCE [LARGE SCALE GENOMIC DNA]</scope>
    <source>
        <strain evidence="10 11">DSM 43023</strain>
    </source>
</reference>
<dbReference type="Pfam" id="PF04085">
    <property type="entry name" value="MreC"/>
    <property type="match status" value="1"/>
</dbReference>
<dbReference type="InterPro" id="IPR055342">
    <property type="entry name" value="MreC_beta-barrel_core"/>
</dbReference>
<evidence type="ECO:0000259" key="9">
    <source>
        <dbReference type="Pfam" id="PF04085"/>
    </source>
</evidence>
<dbReference type="AlphaFoldDB" id="A0A7W7RQP9"/>
<comment type="function">
    <text evidence="5">Involved in formation and maintenance of cell shape.</text>
</comment>
<dbReference type="GO" id="GO:0008360">
    <property type="term" value="P:regulation of cell shape"/>
    <property type="evidence" value="ECO:0007669"/>
    <property type="project" value="UniProtKB-KW"/>
</dbReference>
<dbReference type="Gene3D" id="2.40.10.340">
    <property type="entry name" value="Rod shape-determining protein MreC, domain 1"/>
    <property type="match status" value="1"/>
</dbReference>
<dbReference type="PANTHER" id="PTHR34138">
    <property type="entry name" value="CELL SHAPE-DETERMINING PROTEIN MREC"/>
    <property type="match status" value="1"/>
</dbReference>
<evidence type="ECO:0000256" key="1">
    <source>
        <dbReference type="ARBA" id="ARBA00009369"/>
    </source>
</evidence>
<keyword evidence="11" id="KW-1185">Reference proteome</keyword>
<feature type="compositionally biased region" description="Basic and acidic residues" evidence="7">
    <location>
        <begin position="297"/>
        <end position="317"/>
    </location>
</feature>
<evidence type="ECO:0000256" key="8">
    <source>
        <dbReference type="SAM" id="SignalP"/>
    </source>
</evidence>
<keyword evidence="8" id="KW-0732">Signal</keyword>
<evidence type="ECO:0000256" key="2">
    <source>
        <dbReference type="ARBA" id="ARBA00013855"/>
    </source>
</evidence>
<feature type="region of interest" description="Disordered" evidence="7">
    <location>
        <begin position="276"/>
        <end position="317"/>
    </location>
</feature>
<proteinExistence type="inferred from homology"/>
<feature type="signal peptide" evidence="8">
    <location>
        <begin position="1"/>
        <end position="28"/>
    </location>
</feature>
<dbReference type="InterPro" id="IPR042177">
    <property type="entry name" value="Cell/Rod_1"/>
</dbReference>
<keyword evidence="6" id="KW-0175">Coiled coil</keyword>
<dbReference type="RefSeq" id="WP_184752903.1">
    <property type="nucleotide sequence ID" value="NZ_BAABEK010000060.1"/>
</dbReference>
<dbReference type="PANTHER" id="PTHR34138:SF1">
    <property type="entry name" value="CELL SHAPE-DETERMINING PROTEIN MREC"/>
    <property type="match status" value="1"/>
</dbReference>
<dbReference type="PIRSF" id="PIRSF038471">
    <property type="entry name" value="MreC"/>
    <property type="match status" value="1"/>
</dbReference>
<organism evidence="10 11">
    <name type="scientific">Streptosporangium album</name>
    <dbReference type="NCBI Taxonomy" id="47479"/>
    <lineage>
        <taxon>Bacteria</taxon>
        <taxon>Bacillati</taxon>
        <taxon>Actinomycetota</taxon>
        <taxon>Actinomycetes</taxon>
        <taxon>Streptosporangiales</taxon>
        <taxon>Streptosporangiaceae</taxon>
        <taxon>Streptosporangium</taxon>
    </lineage>
</organism>
<feature type="chain" id="PRO_5038897976" description="Cell shape-determining protein MreC" evidence="8">
    <location>
        <begin position="29"/>
        <end position="317"/>
    </location>
</feature>
<evidence type="ECO:0000256" key="6">
    <source>
        <dbReference type="SAM" id="Coils"/>
    </source>
</evidence>
<keyword evidence="3 5" id="KW-0133">Cell shape</keyword>
<evidence type="ECO:0000313" key="10">
    <source>
        <dbReference type="EMBL" id="MBB4936393.1"/>
    </source>
</evidence>
<dbReference type="EMBL" id="JACHJU010000001">
    <property type="protein sequence ID" value="MBB4936393.1"/>
    <property type="molecule type" value="Genomic_DNA"/>
</dbReference>
<evidence type="ECO:0000313" key="11">
    <source>
        <dbReference type="Proteomes" id="UP000534286"/>
    </source>
</evidence>
<dbReference type="Gene3D" id="2.40.10.350">
    <property type="entry name" value="Rod shape-determining protein MreC, domain 2"/>
    <property type="match status" value="1"/>
</dbReference>
<evidence type="ECO:0000256" key="4">
    <source>
        <dbReference type="ARBA" id="ARBA00032089"/>
    </source>
</evidence>
<feature type="domain" description="Rod shape-determining protein MreC beta-barrel core" evidence="9">
    <location>
        <begin position="122"/>
        <end position="272"/>
    </location>
</feature>
<sequence>MKDTRRARMSLGLLLAAALVLMTVDHRAGDDSPFGPLRGAGTALFGTAESAGAGVIRPVGQFFETMVGAPDAQRRIDALNAENQRLKRDLMEQSLDRRHSAELRRLLRVAGTAGYKIVSAQVIARRGTPGFEEAVELDVGSADGVRSEMTVLNGDGLVGRVIHTGTSTSTAVLLSDPASAVGARLEGSNEIGVVHGVGENGRLVRFRLLDSTAQVAPGRRIVSFGSQKGVPYVAGVPIGVVERVEATPGELTRIAYARPYADLTALDVVGVVVQAPQRDPRDPVRPNAPGRPNPPGESDRAQKPEASHRLDVSRKGA</sequence>